<protein>
    <submittedName>
        <fullName evidence="8">Uncharacterized protein</fullName>
    </submittedName>
</protein>
<sequence>MSNKSSNTQQFRLLYAHVPTGSRKHTILKMPDLVSCPGGLIVIGLLLLLSINAQSELWTNEVSDVQYRRLGTNVTLVCEAARGRSSVEWRLNRNSLLPWQHHVTSAGHLVLMNADHNAEGNYSCHDDQGLHIKTIRLHLGYPPGLLSVSCRVPNHSLVLCSWVESVKTGLPAQYHASYRDRSQVLPCELFPPPQQRCSIKEPTMWEPYHDINITGTNALGSQTTIVRLRFNDLLKPDPPDTVMAQGVPGYPMRLQVNWTYPASWPNDPGPFPLRSQLHYRPKNSRIWSTVDSEDNQALITDALAGHAHQLQVRVQDGHNSDSQWSDWTPIMEVEPWAGSTAQTTEEAPVDYNDTDATILPTIVEEPNGIRNVVLLALLAVVILVLVSSLFIIMWVRQRRRANGTKQELTLMVKMKSMPI</sequence>
<name>A0ABD0W312_UMBPY</name>
<feature type="transmembrane region" description="Helical" evidence="5">
    <location>
        <begin position="372"/>
        <end position="395"/>
    </location>
</feature>
<feature type="domain" description="Fibronectin type-III" evidence="7">
    <location>
        <begin position="238"/>
        <end position="335"/>
    </location>
</feature>
<dbReference type="InterPro" id="IPR050676">
    <property type="entry name" value="IL-12"/>
</dbReference>
<dbReference type="InterPro" id="IPR036116">
    <property type="entry name" value="FN3_sf"/>
</dbReference>
<evidence type="ECO:0000256" key="1">
    <source>
        <dbReference type="ARBA" id="ARBA00022729"/>
    </source>
</evidence>
<dbReference type="InterPro" id="IPR013270">
    <property type="entry name" value="CD47_Vset"/>
</dbReference>
<evidence type="ECO:0000256" key="4">
    <source>
        <dbReference type="ARBA" id="ARBA00023319"/>
    </source>
</evidence>
<comment type="caution">
    <text evidence="8">The sequence shown here is derived from an EMBL/GenBank/DDBJ whole genome shotgun (WGS) entry which is preliminary data.</text>
</comment>
<organism evidence="8 9">
    <name type="scientific">Umbra pygmaea</name>
    <name type="common">Eastern mudminnow</name>
    <dbReference type="NCBI Taxonomy" id="75934"/>
    <lineage>
        <taxon>Eukaryota</taxon>
        <taxon>Metazoa</taxon>
        <taxon>Chordata</taxon>
        <taxon>Craniata</taxon>
        <taxon>Vertebrata</taxon>
        <taxon>Euteleostomi</taxon>
        <taxon>Actinopterygii</taxon>
        <taxon>Neopterygii</taxon>
        <taxon>Teleostei</taxon>
        <taxon>Protacanthopterygii</taxon>
        <taxon>Esociformes</taxon>
        <taxon>Umbridae</taxon>
        <taxon>Umbra</taxon>
    </lineage>
</organism>
<reference evidence="8 9" key="1">
    <citation type="submission" date="2024-06" db="EMBL/GenBank/DDBJ databases">
        <authorList>
            <person name="Pan Q."/>
            <person name="Wen M."/>
            <person name="Jouanno E."/>
            <person name="Zahm M."/>
            <person name="Klopp C."/>
            <person name="Cabau C."/>
            <person name="Louis A."/>
            <person name="Berthelot C."/>
            <person name="Parey E."/>
            <person name="Roest Crollius H."/>
            <person name="Montfort J."/>
            <person name="Robinson-Rechavi M."/>
            <person name="Bouchez O."/>
            <person name="Lampietro C."/>
            <person name="Lopez Roques C."/>
            <person name="Donnadieu C."/>
            <person name="Postlethwait J."/>
            <person name="Bobe J."/>
            <person name="Verreycken H."/>
            <person name="Guiguen Y."/>
        </authorList>
    </citation>
    <scope>NUCLEOTIDE SEQUENCE [LARGE SCALE GENOMIC DNA]</scope>
    <source>
        <strain evidence="8">Up_M1</strain>
        <tissue evidence="8">Testis</tissue>
    </source>
</reference>
<keyword evidence="5" id="KW-0472">Membrane</keyword>
<dbReference type="InterPro" id="IPR007110">
    <property type="entry name" value="Ig-like_dom"/>
</dbReference>
<dbReference type="InterPro" id="IPR003961">
    <property type="entry name" value="FN3_dom"/>
</dbReference>
<dbReference type="SUPFAM" id="SSF49265">
    <property type="entry name" value="Fibronectin type III"/>
    <property type="match status" value="2"/>
</dbReference>
<evidence type="ECO:0000256" key="5">
    <source>
        <dbReference type="SAM" id="Phobius"/>
    </source>
</evidence>
<keyword evidence="1" id="KW-0732">Signal</keyword>
<gene>
    <name evidence="8" type="ORF">UPYG_G00352060</name>
</gene>
<evidence type="ECO:0000313" key="9">
    <source>
        <dbReference type="Proteomes" id="UP001557470"/>
    </source>
</evidence>
<dbReference type="PROSITE" id="PS50835">
    <property type="entry name" value="IG_LIKE"/>
    <property type="match status" value="1"/>
</dbReference>
<evidence type="ECO:0000259" key="7">
    <source>
        <dbReference type="PROSITE" id="PS50853"/>
    </source>
</evidence>
<dbReference type="Gene3D" id="2.60.40.10">
    <property type="entry name" value="Immunoglobulins"/>
    <property type="match status" value="3"/>
</dbReference>
<feature type="transmembrane region" description="Helical" evidence="5">
    <location>
        <begin position="33"/>
        <end position="51"/>
    </location>
</feature>
<keyword evidence="2" id="KW-1015">Disulfide bond</keyword>
<evidence type="ECO:0000259" key="6">
    <source>
        <dbReference type="PROSITE" id="PS50835"/>
    </source>
</evidence>
<dbReference type="AlphaFoldDB" id="A0ABD0W312"/>
<dbReference type="PROSITE" id="PS50853">
    <property type="entry name" value="FN3"/>
    <property type="match status" value="1"/>
</dbReference>
<keyword evidence="5" id="KW-0812">Transmembrane</keyword>
<dbReference type="EMBL" id="JAGEUA010000011">
    <property type="protein sequence ID" value="KAL0963275.1"/>
    <property type="molecule type" value="Genomic_DNA"/>
</dbReference>
<evidence type="ECO:0000256" key="3">
    <source>
        <dbReference type="ARBA" id="ARBA00023180"/>
    </source>
</evidence>
<dbReference type="Proteomes" id="UP001557470">
    <property type="component" value="Unassembled WGS sequence"/>
</dbReference>
<dbReference type="InterPro" id="IPR013783">
    <property type="entry name" value="Ig-like_fold"/>
</dbReference>
<keyword evidence="5" id="KW-1133">Transmembrane helix</keyword>
<feature type="domain" description="Ig-like" evidence="6">
    <location>
        <begin position="71"/>
        <end position="124"/>
    </location>
</feature>
<evidence type="ECO:0000256" key="2">
    <source>
        <dbReference type="ARBA" id="ARBA00023157"/>
    </source>
</evidence>
<accession>A0ABD0W312</accession>
<dbReference type="InterPro" id="IPR036179">
    <property type="entry name" value="Ig-like_dom_sf"/>
</dbReference>
<dbReference type="Pfam" id="PF08204">
    <property type="entry name" value="V-set_CD47"/>
    <property type="match status" value="1"/>
</dbReference>
<dbReference type="PANTHER" id="PTHR48485">
    <property type="entry name" value="INTERLEUKIN-12 SUBUNIT BETA-RELATED"/>
    <property type="match status" value="1"/>
</dbReference>
<keyword evidence="9" id="KW-1185">Reference proteome</keyword>
<keyword evidence="3" id="KW-0325">Glycoprotein</keyword>
<proteinExistence type="predicted"/>
<evidence type="ECO:0000313" key="8">
    <source>
        <dbReference type="EMBL" id="KAL0963275.1"/>
    </source>
</evidence>
<keyword evidence="4" id="KW-0393">Immunoglobulin domain</keyword>
<dbReference type="SUPFAM" id="SSF48726">
    <property type="entry name" value="Immunoglobulin"/>
    <property type="match status" value="1"/>
</dbReference>